<name>A0ABS5LPH4_9BURK</name>
<dbReference type="RefSeq" id="WP_249333834.1">
    <property type="nucleotide sequence ID" value="NZ_JAANES010000001.1"/>
</dbReference>
<gene>
    <name evidence="2" type="ORF">DJFAAGMI_01125</name>
</gene>
<accession>A0ABS5LPH4</accession>
<reference evidence="2 3" key="1">
    <citation type="submission" date="2020-03" db="EMBL/GenBank/DDBJ databases">
        <title>The role of nitrogen metabolism on polyethylene biodegradation.</title>
        <authorList>
            <person name="Peixoto J."/>
            <person name="Vizzotto C.S."/>
            <person name="Ramos A."/>
            <person name="Alves G."/>
            <person name="Steindorff A."/>
            <person name="Kruger R."/>
        </authorList>
    </citation>
    <scope>NUCLEOTIDE SEQUENCE [LARGE SCALE GENOMIC DNA]</scope>
    <source>
        <strain evidence="2 3">PE63</strain>
    </source>
</reference>
<organism evidence="2 3">
    <name type="scientific">Comamonas brasiliensis</name>
    <dbReference type="NCBI Taxonomy" id="1812482"/>
    <lineage>
        <taxon>Bacteria</taxon>
        <taxon>Pseudomonadati</taxon>
        <taxon>Pseudomonadota</taxon>
        <taxon>Betaproteobacteria</taxon>
        <taxon>Burkholderiales</taxon>
        <taxon>Comamonadaceae</taxon>
        <taxon>Comamonas</taxon>
    </lineage>
</organism>
<feature type="domain" description="DUF4224" evidence="1">
    <location>
        <begin position="34"/>
        <end position="85"/>
    </location>
</feature>
<evidence type="ECO:0000313" key="3">
    <source>
        <dbReference type="Proteomes" id="UP001647436"/>
    </source>
</evidence>
<comment type="caution">
    <text evidence="2">The sequence shown here is derived from an EMBL/GenBank/DDBJ whole genome shotgun (WGS) entry which is preliminary data.</text>
</comment>
<evidence type="ECO:0000313" key="2">
    <source>
        <dbReference type="EMBL" id="MBS3018393.1"/>
    </source>
</evidence>
<keyword evidence="3" id="KW-1185">Reference proteome</keyword>
<protein>
    <recommendedName>
        <fullName evidence="1">DUF4224 domain-containing protein</fullName>
    </recommendedName>
</protein>
<sequence>MSKRALDRWREPINHPKPRLVRGFFMDLMFMSTFLTPDEVRELTGIARGKVGKTREMLQAAALRAMKIPFYLNAVGRPIVTRHSIEGQAIQEDSAPTWEPAFSPG</sequence>
<dbReference type="InterPro" id="IPR025319">
    <property type="entry name" value="DUF4224"/>
</dbReference>
<dbReference type="EMBL" id="JAANES010000001">
    <property type="protein sequence ID" value="MBS3018393.1"/>
    <property type="molecule type" value="Genomic_DNA"/>
</dbReference>
<evidence type="ECO:0000259" key="1">
    <source>
        <dbReference type="Pfam" id="PF13986"/>
    </source>
</evidence>
<dbReference type="Proteomes" id="UP001647436">
    <property type="component" value="Unassembled WGS sequence"/>
</dbReference>
<proteinExistence type="predicted"/>
<dbReference type="Pfam" id="PF13986">
    <property type="entry name" value="DUF4224"/>
    <property type="match status" value="1"/>
</dbReference>